<evidence type="ECO:0000259" key="5">
    <source>
        <dbReference type="PROSITE" id="PS50893"/>
    </source>
</evidence>
<dbReference type="Gene3D" id="3.40.50.300">
    <property type="entry name" value="P-loop containing nucleotide triphosphate hydrolases"/>
    <property type="match status" value="1"/>
</dbReference>
<dbReference type="PROSITE" id="PS50893">
    <property type="entry name" value="ABC_TRANSPORTER_2"/>
    <property type="match status" value="1"/>
</dbReference>
<dbReference type="AlphaFoldDB" id="A0A330LQZ3"/>
<dbReference type="InterPro" id="IPR027417">
    <property type="entry name" value="P-loop_NTPase"/>
</dbReference>
<dbReference type="CDD" id="cd03235">
    <property type="entry name" value="ABC_Metallic_Cations"/>
    <property type="match status" value="1"/>
</dbReference>
<keyword evidence="3" id="KW-0547">Nucleotide-binding</keyword>
<dbReference type="InterPro" id="IPR003593">
    <property type="entry name" value="AAA+_ATPase"/>
</dbReference>
<reference evidence="7" key="1">
    <citation type="submission" date="2018-05" db="EMBL/GenBank/DDBJ databases">
        <authorList>
            <person name="Cea G.-C."/>
            <person name="William W."/>
        </authorList>
    </citation>
    <scope>NUCLEOTIDE SEQUENCE [LARGE SCALE GENOMIC DNA]</scope>
    <source>
        <strain evidence="7">DB21MT 5</strain>
    </source>
</reference>
<name>A0A330LQZ3_9GAMM</name>
<keyword evidence="7" id="KW-1185">Reference proteome</keyword>
<evidence type="ECO:0000256" key="1">
    <source>
        <dbReference type="ARBA" id="ARBA00005417"/>
    </source>
</evidence>
<dbReference type="GO" id="GO:0016887">
    <property type="term" value="F:ATP hydrolysis activity"/>
    <property type="evidence" value="ECO:0007669"/>
    <property type="project" value="InterPro"/>
</dbReference>
<dbReference type="OrthoDB" id="9806726at2"/>
<accession>A0A330LQZ3</accession>
<proteinExistence type="inferred from homology"/>
<evidence type="ECO:0000256" key="4">
    <source>
        <dbReference type="ARBA" id="ARBA00022840"/>
    </source>
</evidence>
<dbReference type="KEGG" id="mya:MORIYA_0017"/>
<evidence type="ECO:0000313" key="7">
    <source>
        <dbReference type="Proteomes" id="UP000250163"/>
    </source>
</evidence>
<dbReference type="GO" id="GO:0005524">
    <property type="term" value="F:ATP binding"/>
    <property type="evidence" value="ECO:0007669"/>
    <property type="project" value="UniProtKB-KW"/>
</dbReference>
<dbReference type="InterPro" id="IPR003439">
    <property type="entry name" value="ABC_transporter-like_ATP-bd"/>
</dbReference>
<dbReference type="EMBL" id="LS483250">
    <property type="protein sequence ID" value="SQD76495.1"/>
    <property type="molecule type" value="Genomic_DNA"/>
</dbReference>
<dbReference type="Proteomes" id="UP000250163">
    <property type="component" value="Chromosome MORIYA"/>
</dbReference>
<comment type="similarity">
    <text evidence="1">Belongs to the ABC transporter superfamily.</text>
</comment>
<dbReference type="Pfam" id="PF00005">
    <property type="entry name" value="ABC_tran"/>
    <property type="match status" value="1"/>
</dbReference>
<dbReference type="PANTHER" id="PTHR42734:SF5">
    <property type="entry name" value="IRON TRANSPORT SYSTEM ATP-BINDING PROTEIN HI_0361-RELATED"/>
    <property type="match status" value="1"/>
</dbReference>
<sequence>MIKINDLSVSYQKNIALSHISTTIDDGDLVAIVGPNGAGKSTLLKSIMQQMAAVSGSIELGRLSLKDIAYLPQSNQIDCKFPITVTEFVSAGAWQRCSFWRLFSRHEQHLLQQALAKVDLEKMAERQINQLSGGQFQRMLFARMLLQDADILLLDEPFGGIDAQTTELLMRVIQACQQQGKTVIAVIHDLALVQRYFPTTLLIATHLIASGKTSDVLTQQYLLQAGYQHFAHCAVHNTFNNPFHNPVHNTADNNTNENAVTSVSANIKSQAS</sequence>
<dbReference type="InterPro" id="IPR050153">
    <property type="entry name" value="Metal_Ion_Import_ABC"/>
</dbReference>
<keyword evidence="4" id="KW-0067">ATP-binding</keyword>
<gene>
    <name evidence="6" type="ORF">MORIYA_0017</name>
</gene>
<evidence type="ECO:0000313" key="6">
    <source>
        <dbReference type="EMBL" id="SQD76495.1"/>
    </source>
</evidence>
<keyword evidence="2" id="KW-0813">Transport</keyword>
<protein>
    <submittedName>
        <fullName evidence="6">Putative ABC-type Mn/Zn transport systems, ATPase component</fullName>
    </submittedName>
</protein>
<dbReference type="PROSITE" id="PS00211">
    <property type="entry name" value="ABC_TRANSPORTER_1"/>
    <property type="match status" value="1"/>
</dbReference>
<dbReference type="SUPFAM" id="SSF52540">
    <property type="entry name" value="P-loop containing nucleoside triphosphate hydrolases"/>
    <property type="match status" value="1"/>
</dbReference>
<dbReference type="InterPro" id="IPR017871">
    <property type="entry name" value="ABC_transporter-like_CS"/>
</dbReference>
<evidence type="ECO:0000256" key="2">
    <source>
        <dbReference type="ARBA" id="ARBA00022448"/>
    </source>
</evidence>
<evidence type="ECO:0000256" key="3">
    <source>
        <dbReference type="ARBA" id="ARBA00022741"/>
    </source>
</evidence>
<dbReference type="RefSeq" id="WP_112711630.1">
    <property type="nucleotide sequence ID" value="NZ_LS483250.1"/>
</dbReference>
<feature type="domain" description="ABC transporter" evidence="5">
    <location>
        <begin position="2"/>
        <end position="230"/>
    </location>
</feature>
<dbReference type="PANTHER" id="PTHR42734">
    <property type="entry name" value="METAL TRANSPORT SYSTEM ATP-BINDING PROTEIN TM_0124-RELATED"/>
    <property type="match status" value="1"/>
</dbReference>
<dbReference type="SMART" id="SM00382">
    <property type="entry name" value="AAA"/>
    <property type="match status" value="1"/>
</dbReference>
<organism evidence="6 7">
    <name type="scientific">Moritella yayanosii</name>
    <dbReference type="NCBI Taxonomy" id="69539"/>
    <lineage>
        <taxon>Bacteria</taxon>
        <taxon>Pseudomonadati</taxon>
        <taxon>Pseudomonadota</taxon>
        <taxon>Gammaproteobacteria</taxon>
        <taxon>Alteromonadales</taxon>
        <taxon>Moritellaceae</taxon>
        <taxon>Moritella</taxon>
    </lineage>
</organism>